<proteinExistence type="predicted"/>
<evidence type="ECO:0000256" key="1">
    <source>
        <dbReference type="ARBA" id="ARBA00023015"/>
    </source>
</evidence>
<keyword evidence="2" id="KW-0238">DNA-binding</keyword>
<dbReference type="PANTHER" id="PTHR30136">
    <property type="entry name" value="HELIX-TURN-HELIX TRANSCRIPTIONAL REGULATOR, ICLR FAMILY"/>
    <property type="match status" value="1"/>
</dbReference>
<evidence type="ECO:0008006" key="8">
    <source>
        <dbReference type="Google" id="ProtNLM"/>
    </source>
</evidence>
<dbReference type="GO" id="GO:0003700">
    <property type="term" value="F:DNA-binding transcription factor activity"/>
    <property type="evidence" value="ECO:0007669"/>
    <property type="project" value="TreeGrafter"/>
</dbReference>
<dbReference type="InterPro" id="IPR029016">
    <property type="entry name" value="GAF-like_dom_sf"/>
</dbReference>
<dbReference type="Pfam" id="PF01614">
    <property type="entry name" value="IclR_C"/>
    <property type="match status" value="1"/>
</dbReference>
<dbReference type="EMBL" id="NEVM01000005">
    <property type="protein sequence ID" value="OZI31085.1"/>
    <property type="molecule type" value="Genomic_DNA"/>
</dbReference>
<dbReference type="PROSITE" id="PS51077">
    <property type="entry name" value="HTH_ICLR"/>
    <property type="match status" value="1"/>
</dbReference>
<evidence type="ECO:0000256" key="2">
    <source>
        <dbReference type="ARBA" id="ARBA00023125"/>
    </source>
</evidence>
<dbReference type="Gene3D" id="1.10.10.10">
    <property type="entry name" value="Winged helix-like DNA-binding domain superfamily/Winged helix DNA-binding domain"/>
    <property type="match status" value="1"/>
</dbReference>
<keyword evidence="1" id="KW-0805">Transcription regulation</keyword>
<dbReference type="SUPFAM" id="SSF55781">
    <property type="entry name" value="GAF domain-like"/>
    <property type="match status" value="1"/>
</dbReference>
<organism evidence="6 7">
    <name type="scientific">Bordetella genomosp. 10</name>
    <dbReference type="NCBI Taxonomy" id="1416804"/>
    <lineage>
        <taxon>Bacteria</taxon>
        <taxon>Pseudomonadati</taxon>
        <taxon>Pseudomonadota</taxon>
        <taxon>Betaproteobacteria</taxon>
        <taxon>Burkholderiales</taxon>
        <taxon>Alcaligenaceae</taxon>
        <taxon>Bordetella</taxon>
    </lineage>
</organism>
<dbReference type="Pfam" id="PF09339">
    <property type="entry name" value="HTH_IclR"/>
    <property type="match status" value="1"/>
</dbReference>
<dbReference type="GO" id="GO:0045892">
    <property type="term" value="P:negative regulation of DNA-templated transcription"/>
    <property type="evidence" value="ECO:0007669"/>
    <property type="project" value="TreeGrafter"/>
</dbReference>
<dbReference type="AlphaFoldDB" id="A0A261S1N6"/>
<evidence type="ECO:0000313" key="6">
    <source>
        <dbReference type="EMBL" id="OZI31085.1"/>
    </source>
</evidence>
<dbReference type="InterPro" id="IPR050707">
    <property type="entry name" value="HTH_MetabolicPath_Reg"/>
</dbReference>
<evidence type="ECO:0000256" key="3">
    <source>
        <dbReference type="ARBA" id="ARBA00023163"/>
    </source>
</evidence>
<protein>
    <recommendedName>
        <fullName evidence="8">IclR family transcriptional regulator</fullName>
    </recommendedName>
</protein>
<dbReference type="PANTHER" id="PTHR30136:SF24">
    <property type="entry name" value="HTH-TYPE TRANSCRIPTIONAL REPRESSOR ALLR"/>
    <property type="match status" value="1"/>
</dbReference>
<sequence length="294" mass="31545">MNPTLAGHYGGKAKKGGIMRTIERAFAVISAFSPSTPSLTLQEIADHTDLHKATAFRIVRALERLGYLVRLPDLRYSLSLGFTRLAAVATESLDVRRLLRPVLEDLARSAGENVSLHRMRGELRQCVDIAWSKTPLIDLDKPNALRPLTMGAASIVLMAYMDEGLLADVIDDAAKAGECSIDDFQSILDTTRKQGFAVSHGAVVRSLTGIAAPIFCGDGMVDYVIAILSPTSRLAGRVTDLIAMTKFAAANASQRLGGTGGLKYAMRGLKIHEETPATVSVRPGASSSLMANRH</sequence>
<feature type="domain" description="HTH iclR-type" evidence="4">
    <location>
        <begin position="19"/>
        <end position="80"/>
    </location>
</feature>
<name>A0A261S1N6_9BORD</name>
<dbReference type="SUPFAM" id="SSF46785">
    <property type="entry name" value="Winged helix' DNA-binding domain"/>
    <property type="match status" value="1"/>
</dbReference>
<dbReference type="InterPro" id="IPR005471">
    <property type="entry name" value="Tscrpt_reg_IclR_N"/>
</dbReference>
<evidence type="ECO:0000259" key="4">
    <source>
        <dbReference type="PROSITE" id="PS51077"/>
    </source>
</evidence>
<dbReference type="PROSITE" id="PS51078">
    <property type="entry name" value="ICLR_ED"/>
    <property type="match status" value="1"/>
</dbReference>
<dbReference type="OrthoDB" id="9807558at2"/>
<dbReference type="InterPro" id="IPR014757">
    <property type="entry name" value="Tscrpt_reg_IclR_C"/>
</dbReference>
<keyword evidence="7" id="KW-1185">Reference proteome</keyword>
<dbReference type="SMART" id="SM00346">
    <property type="entry name" value="HTH_ICLR"/>
    <property type="match status" value="1"/>
</dbReference>
<dbReference type="InterPro" id="IPR036390">
    <property type="entry name" value="WH_DNA-bd_sf"/>
</dbReference>
<keyword evidence="3" id="KW-0804">Transcription</keyword>
<comment type="caution">
    <text evidence="6">The sequence shown here is derived from an EMBL/GenBank/DDBJ whole genome shotgun (WGS) entry which is preliminary data.</text>
</comment>
<dbReference type="Proteomes" id="UP000216020">
    <property type="component" value="Unassembled WGS sequence"/>
</dbReference>
<dbReference type="Gene3D" id="3.30.450.40">
    <property type="match status" value="1"/>
</dbReference>
<dbReference type="RefSeq" id="WP_094855500.1">
    <property type="nucleotide sequence ID" value="NZ_NEVM01000005.1"/>
</dbReference>
<evidence type="ECO:0000313" key="7">
    <source>
        <dbReference type="Proteomes" id="UP000216020"/>
    </source>
</evidence>
<feature type="domain" description="IclR-ED" evidence="5">
    <location>
        <begin position="81"/>
        <end position="258"/>
    </location>
</feature>
<dbReference type="GO" id="GO:0003677">
    <property type="term" value="F:DNA binding"/>
    <property type="evidence" value="ECO:0007669"/>
    <property type="project" value="UniProtKB-KW"/>
</dbReference>
<reference evidence="7" key="1">
    <citation type="submission" date="2017-05" db="EMBL/GenBank/DDBJ databases">
        <title>Complete and WGS of Bordetella genogroups.</title>
        <authorList>
            <person name="Spilker T."/>
            <person name="Lipuma J."/>
        </authorList>
    </citation>
    <scope>NUCLEOTIDE SEQUENCE [LARGE SCALE GENOMIC DNA]</scope>
    <source>
        <strain evidence="7">AU16122</strain>
    </source>
</reference>
<accession>A0A261S1N6</accession>
<evidence type="ECO:0000259" key="5">
    <source>
        <dbReference type="PROSITE" id="PS51078"/>
    </source>
</evidence>
<dbReference type="InterPro" id="IPR036388">
    <property type="entry name" value="WH-like_DNA-bd_sf"/>
</dbReference>
<gene>
    <name evidence="6" type="ORF">CAL29_24430</name>
</gene>